<organism evidence="2 3">
    <name type="scientific">Rubroshorea leprosula</name>
    <dbReference type="NCBI Taxonomy" id="152421"/>
    <lineage>
        <taxon>Eukaryota</taxon>
        <taxon>Viridiplantae</taxon>
        <taxon>Streptophyta</taxon>
        <taxon>Embryophyta</taxon>
        <taxon>Tracheophyta</taxon>
        <taxon>Spermatophyta</taxon>
        <taxon>Magnoliopsida</taxon>
        <taxon>eudicotyledons</taxon>
        <taxon>Gunneridae</taxon>
        <taxon>Pentapetalae</taxon>
        <taxon>rosids</taxon>
        <taxon>malvids</taxon>
        <taxon>Malvales</taxon>
        <taxon>Dipterocarpaceae</taxon>
        <taxon>Rubroshorea</taxon>
    </lineage>
</organism>
<dbReference type="AlphaFoldDB" id="A0AAV5LFR5"/>
<name>A0AAV5LFR5_9ROSI</name>
<accession>A0AAV5LFR5</accession>
<proteinExistence type="predicted"/>
<evidence type="ECO:0000256" key="1">
    <source>
        <dbReference type="SAM" id="Phobius"/>
    </source>
</evidence>
<protein>
    <submittedName>
        <fullName evidence="2">Uncharacterized protein</fullName>
    </submittedName>
</protein>
<keyword evidence="1" id="KW-0472">Membrane</keyword>
<keyword evidence="3" id="KW-1185">Reference proteome</keyword>
<comment type="caution">
    <text evidence="2">The sequence shown here is derived from an EMBL/GenBank/DDBJ whole genome shotgun (WGS) entry which is preliminary data.</text>
</comment>
<dbReference type="EMBL" id="BPVZ01000114">
    <property type="protein sequence ID" value="GKV35957.1"/>
    <property type="molecule type" value="Genomic_DNA"/>
</dbReference>
<gene>
    <name evidence="2" type="ORF">SLEP1_g44150</name>
</gene>
<dbReference type="Proteomes" id="UP001054252">
    <property type="component" value="Unassembled WGS sequence"/>
</dbReference>
<evidence type="ECO:0000313" key="2">
    <source>
        <dbReference type="EMBL" id="GKV35957.1"/>
    </source>
</evidence>
<feature type="transmembrane region" description="Helical" evidence="1">
    <location>
        <begin position="12"/>
        <end position="34"/>
    </location>
</feature>
<keyword evidence="1" id="KW-1133">Transmembrane helix</keyword>
<reference evidence="2 3" key="1">
    <citation type="journal article" date="2021" name="Commun. Biol.">
        <title>The genome of Shorea leprosula (Dipterocarpaceae) highlights the ecological relevance of drought in aseasonal tropical rainforests.</title>
        <authorList>
            <person name="Ng K.K.S."/>
            <person name="Kobayashi M.J."/>
            <person name="Fawcett J.A."/>
            <person name="Hatakeyama M."/>
            <person name="Paape T."/>
            <person name="Ng C.H."/>
            <person name="Ang C.C."/>
            <person name="Tnah L.H."/>
            <person name="Lee C.T."/>
            <person name="Nishiyama T."/>
            <person name="Sese J."/>
            <person name="O'Brien M.J."/>
            <person name="Copetti D."/>
            <person name="Mohd Noor M.I."/>
            <person name="Ong R.C."/>
            <person name="Putra M."/>
            <person name="Sireger I.Z."/>
            <person name="Indrioko S."/>
            <person name="Kosugi Y."/>
            <person name="Izuno A."/>
            <person name="Isagi Y."/>
            <person name="Lee S.L."/>
            <person name="Shimizu K.K."/>
        </authorList>
    </citation>
    <scope>NUCLEOTIDE SEQUENCE [LARGE SCALE GENOMIC DNA]</scope>
    <source>
        <strain evidence="2">214</strain>
    </source>
</reference>
<keyword evidence="1" id="KW-0812">Transmembrane</keyword>
<sequence length="42" mass="4896">MTKEVLSDLRSIIYLKGIFVVVIIILRLKVVCWFSRNAWGSK</sequence>
<evidence type="ECO:0000313" key="3">
    <source>
        <dbReference type="Proteomes" id="UP001054252"/>
    </source>
</evidence>